<reference evidence="1" key="1">
    <citation type="journal article" date="2021" name="Proc. Natl. Acad. Sci. U.S.A.">
        <title>A Catalog of Tens of Thousands of Viruses from Human Metagenomes Reveals Hidden Associations with Chronic Diseases.</title>
        <authorList>
            <person name="Tisza M.J."/>
            <person name="Buck C.B."/>
        </authorList>
    </citation>
    <scope>NUCLEOTIDE SEQUENCE</scope>
    <source>
        <strain evidence="1">CtTnV63</strain>
    </source>
</reference>
<accession>A0A8S5NW53</accession>
<name>A0A8S5NW53_9CAUD</name>
<proteinExistence type="predicted"/>
<sequence>MFQARGFSLSLGRRHFLKQISTWQIAQNFSYNGAYLCAISHIDF</sequence>
<organism evidence="1">
    <name type="scientific">Siphoviridae sp. ctTnV63</name>
    <dbReference type="NCBI Taxonomy" id="2825523"/>
    <lineage>
        <taxon>Viruses</taxon>
        <taxon>Duplodnaviria</taxon>
        <taxon>Heunggongvirae</taxon>
        <taxon>Uroviricota</taxon>
        <taxon>Caudoviricetes</taxon>
    </lineage>
</organism>
<dbReference type="EMBL" id="BK015264">
    <property type="protein sequence ID" value="DAD98596.1"/>
    <property type="molecule type" value="Genomic_DNA"/>
</dbReference>
<evidence type="ECO:0000313" key="1">
    <source>
        <dbReference type="EMBL" id="DAD98596.1"/>
    </source>
</evidence>
<protein>
    <submittedName>
        <fullName evidence="1">Uncharacterized protein</fullName>
    </submittedName>
</protein>